<dbReference type="Proteomes" id="UP000240987">
    <property type="component" value="Unassembled WGS sequence"/>
</dbReference>
<comment type="caution">
    <text evidence="1">The sequence shown here is derived from an EMBL/GenBank/DDBJ whole genome shotgun (WGS) entry which is preliminary data.</text>
</comment>
<gene>
    <name evidence="1" type="ORF">C9J12_23275</name>
</gene>
<sequence length="101" mass="11592">MISVLENSYQFIGEKFKPNIEDDIKSKIRVPNLLKEHSEICLNKIPFDAFESVIFGHSVSKESKNIIINIIKDNSSLTHLKIQEVYHDVFGDLHVRDANPV</sequence>
<organism evidence="1 2">
    <name type="scientific">Photobacterium frigidiphilum</name>
    <dbReference type="NCBI Taxonomy" id="264736"/>
    <lineage>
        <taxon>Bacteria</taxon>
        <taxon>Pseudomonadati</taxon>
        <taxon>Pseudomonadota</taxon>
        <taxon>Gammaproteobacteria</taxon>
        <taxon>Vibrionales</taxon>
        <taxon>Vibrionaceae</taxon>
        <taxon>Photobacterium</taxon>
    </lineage>
</organism>
<evidence type="ECO:0000313" key="1">
    <source>
        <dbReference type="EMBL" id="PSU45360.1"/>
    </source>
</evidence>
<accession>A0A2T3J9C1</accession>
<dbReference type="RefSeq" id="WP_107244893.1">
    <property type="nucleotide sequence ID" value="NZ_PYMJ01000032.1"/>
</dbReference>
<dbReference type="EMBL" id="PYMJ01000032">
    <property type="protein sequence ID" value="PSU45360.1"/>
    <property type="molecule type" value="Genomic_DNA"/>
</dbReference>
<name>A0A2T3J9C1_9GAMM</name>
<dbReference type="AlphaFoldDB" id="A0A2T3J9C1"/>
<proteinExistence type="predicted"/>
<reference evidence="1 2" key="1">
    <citation type="submission" date="2018-01" db="EMBL/GenBank/DDBJ databases">
        <title>Whole genome sequencing of Histamine producing bacteria.</title>
        <authorList>
            <person name="Butler K."/>
        </authorList>
    </citation>
    <scope>NUCLEOTIDE SEQUENCE [LARGE SCALE GENOMIC DNA]</scope>
    <source>
        <strain evidence="1 2">JCM 12947</strain>
    </source>
</reference>
<protein>
    <submittedName>
        <fullName evidence="1">Uncharacterized protein</fullName>
    </submittedName>
</protein>
<keyword evidence="2" id="KW-1185">Reference proteome</keyword>
<evidence type="ECO:0000313" key="2">
    <source>
        <dbReference type="Proteomes" id="UP000240987"/>
    </source>
</evidence>